<dbReference type="PaxDb" id="3880-AES94321"/>
<reference evidence="1 3" key="1">
    <citation type="journal article" date="2011" name="Nature">
        <title>The Medicago genome provides insight into the evolution of rhizobial symbioses.</title>
        <authorList>
            <person name="Young N.D."/>
            <person name="Debelle F."/>
            <person name="Oldroyd G.E."/>
            <person name="Geurts R."/>
            <person name="Cannon S.B."/>
            <person name="Udvardi M.K."/>
            <person name="Benedito V.A."/>
            <person name="Mayer K.F."/>
            <person name="Gouzy J."/>
            <person name="Schoof H."/>
            <person name="Van de Peer Y."/>
            <person name="Proost S."/>
            <person name="Cook D.R."/>
            <person name="Meyers B.C."/>
            <person name="Spannagl M."/>
            <person name="Cheung F."/>
            <person name="De Mita S."/>
            <person name="Krishnakumar V."/>
            <person name="Gundlach H."/>
            <person name="Zhou S."/>
            <person name="Mudge J."/>
            <person name="Bharti A.K."/>
            <person name="Murray J.D."/>
            <person name="Naoumkina M.A."/>
            <person name="Rosen B."/>
            <person name="Silverstein K.A."/>
            <person name="Tang H."/>
            <person name="Rombauts S."/>
            <person name="Zhao P.X."/>
            <person name="Zhou P."/>
            <person name="Barbe V."/>
            <person name="Bardou P."/>
            <person name="Bechner M."/>
            <person name="Bellec A."/>
            <person name="Berger A."/>
            <person name="Berges H."/>
            <person name="Bidwell S."/>
            <person name="Bisseling T."/>
            <person name="Choisne N."/>
            <person name="Couloux A."/>
            <person name="Denny R."/>
            <person name="Deshpande S."/>
            <person name="Dai X."/>
            <person name="Doyle J.J."/>
            <person name="Dudez A.M."/>
            <person name="Farmer A.D."/>
            <person name="Fouteau S."/>
            <person name="Franken C."/>
            <person name="Gibelin C."/>
            <person name="Gish J."/>
            <person name="Goldstein S."/>
            <person name="Gonzalez A.J."/>
            <person name="Green P.J."/>
            <person name="Hallab A."/>
            <person name="Hartog M."/>
            <person name="Hua A."/>
            <person name="Humphray S.J."/>
            <person name="Jeong D.H."/>
            <person name="Jing Y."/>
            <person name="Jocker A."/>
            <person name="Kenton S.M."/>
            <person name="Kim D.J."/>
            <person name="Klee K."/>
            <person name="Lai H."/>
            <person name="Lang C."/>
            <person name="Lin S."/>
            <person name="Macmil S.L."/>
            <person name="Magdelenat G."/>
            <person name="Matthews L."/>
            <person name="McCorrison J."/>
            <person name="Monaghan E.L."/>
            <person name="Mun J.H."/>
            <person name="Najar F.Z."/>
            <person name="Nicholson C."/>
            <person name="Noirot C."/>
            <person name="O'Bleness M."/>
            <person name="Paule C.R."/>
            <person name="Poulain J."/>
            <person name="Prion F."/>
            <person name="Qin B."/>
            <person name="Qu C."/>
            <person name="Retzel E.F."/>
            <person name="Riddle C."/>
            <person name="Sallet E."/>
            <person name="Samain S."/>
            <person name="Samson N."/>
            <person name="Sanders I."/>
            <person name="Saurat O."/>
            <person name="Scarpelli C."/>
            <person name="Schiex T."/>
            <person name="Segurens B."/>
            <person name="Severin A.J."/>
            <person name="Sherrier D.J."/>
            <person name="Shi R."/>
            <person name="Sims S."/>
            <person name="Singer S.R."/>
            <person name="Sinharoy S."/>
            <person name="Sterck L."/>
            <person name="Viollet A."/>
            <person name="Wang B.B."/>
            <person name="Wang K."/>
            <person name="Wang M."/>
            <person name="Wang X."/>
            <person name="Warfsmann J."/>
            <person name="Weissenbach J."/>
            <person name="White D.D."/>
            <person name="White J.D."/>
            <person name="Wiley G.B."/>
            <person name="Wincker P."/>
            <person name="Xing Y."/>
            <person name="Yang L."/>
            <person name="Yao Z."/>
            <person name="Ying F."/>
            <person name="Zhai J."/>
            <person name="Zhou L."/>
            <person name="Zuber A."/>
            <person name="Denarie J."/>
            <person name="Dixon R.A."/>
            <person name="May G.D."/>
            <person name="Schwartz D.C."/>
            <person name="Rogers J."/>
            <person name="Quetier F."/>
            <person name="Town C.D."/>
            <person name="Roe B.A."/>
        </authorList>
    </citation>
    <scope>NUCLEOTIDE SEQUENCE [LARGE SCALE GENOMIC DNA]</scope>
    <source>
        <strain evidence="1">A17</strain>
        <strain evidence="2 3">cv. Jemalong A17</strain>
    </source>
</reference>
<protein>
    <submittedName>
        <fullName evidence="1">Transmembrane protein, putative</fullName>
    </submittedName>
</protein>
<dbReference type="HOGENOM" id="CLU_1868166_0_0_1"/>
<reference evidence="1 3" key="2">
    <citation type="journal article" date="2014" name="BMC Genomics">
        <title>An improved genome release (version Mt4.0) for the model legume Medicago truncatula.</title>
        <authorList>
            <person name="Tang H."/>
            <person name="Krishnakumar V."/>
            <person name="Bidwell S."/>
            <person name="Rosen B."/>
            <person name="Chan A."/>
            <person name="Zhou S."/>
            <person name="Gentzbittel L."/>
            <person name="Childs K.L."/>
            <person name="Yandell M."/>
            <person name="Gundlach H."/>
            <person name="Mayer K.F."/>
            <person name="Schwartz D.C."/>
            <person name="Town C.D."/>
        </authorList>
    </citation>
    <scope>GENOME REANNOTATION</scope>
    <source>
        <strain evidence="2 3">cv. Jemalong A17</strain>
    </source>
</reference>
<organism evidence="1 3">
    <name type="scientific">Medicago truncatula</name>
    <name type="common">Barrel medic</name>
    <name type="synonym">Medicago tribuloides</name>
    <dbReference type="NCBI Taxonomy" id="3880"/>
    <lineage>
        <taxon>Eukaryota</taxon>
        <taxon>Viridiplantae</taxon>
        <taxon>Streptophyta</taxon>
        <taxon>Embryophyta</taxon>
        <taxon>Tracheophyta</taxon>
        <taxon>Spermatophyta</taxon>
        <taxon>Magnoliopsida</taxon>
        <taxon>eudicotyledons</taxon>
        <taxon>Gunneridae</taxon>
        <taxon>Pentapetalae</taxon>
        <taxon>rosids</taxon>
        <taxon>fabids</taxon>
        <taxon>Fabales</taxon>
        <taxon>Fabaceae</taxon>
        <taxon>Papilionoideae</taxon>
        <taxon>50 kb inversion clade</taxon>
        <taxon>NPAAA clade</taxon>
        <taxon>Hologalegina</taxon>
        <taxon>IRL clade</taxon>
        <taxon>Trifolieae</taxon>
        <taxon>Medicago</taxon>
    </lineage>
</organism>
<keyword evidence="1" id="KW-0812">Transmembrane</keyword>
<accession>G7JXG4</accession>
<proteinExistence type="predicted"/>
<dbReference type="EnsemblPlants" id="AES94321">
    <property type="protein sequence ID" value="AES94321"/>
    <property type="gene ID" value="MTR_5g013170"/>
</dbReference>
<reference evidence="2" key="3">
    <citation type="submission" date="2015-04" db="UniProtKB">
        <authorList>
            <consortium name="EnsemblPlants"/>
        </authorList>
    </citation>
    <scope>IDENTIFICATION</scope>
    <source>
        <strain evidence="2">cv. Jemalong A17</strain>
    </source>
</reference>
<gene>
    <name evidence="1" type="ordered locus">MTR_5g013170</name>
</gene>
<evidence type="ECO:0000313" key="2">
    <source>
        <dbReference type="EnsemblPlants" id="AES94321"/>
    </source>
</evidence>
<dbReference type="eggNOG" id="ENOG502SZBJ">
    <property type="taxonomic scope" value="Eukaryota"/>
</dbReference>
<dbReference type="AlphaFoldDB" id="G7JXG4"/>
<evidence type="ECO:0000313" key="1">
    <source>
        <dbReference type="EMBL" id="AES94321.1"/>
    </source>
</evidence>
<keyword evidence="3" id="KW-1185">Reference proteome</keyword>
<name>G7JXG4_MEDTR</name>
<sequence>MSTIVGATSAKTKSKVALGAKTDKDPIHMRTFQIYVLDFELGKWSLYHEMGPFDFPTACGHEIHILCVVFCFWINHQIILRVSLLKRRNTSVTSRETMHFSYNVKIKRLTKIDNIVVGDIKVWLHTNSLVSLPSTPL</sequence>
<dbReference type="Proteomes" id="UP000002051">
    <property type="component" value="Chromosome 5"/>
</dbReference>
<dbReference type="EMBL" id="CM001221">
    <property type="protein sequence ID" value="AES94321.1"/>
    <property type="molecule type" value="Genomic_DNA"/>
</dbReference>
<evidence type="ECO:0000313" key="3">
    <source>
        <dbReference type="Proteomes" id="UP000002051"/>
    </source>
</evidence>
<keyword evidence="1" id="KW-0472">Membrane</keyword>